<organism evidence="4 5">
    <name type="scientific">Hydrogenovibrio crunogenus</name>
    <dbReference type="NCBI Taxonomy" id="39765"/>
    <lineage>
        <taxon>Bacteria</taxon>
        <taxon>Pseudomonadati</taxon>
        <taxon>Pseudomonadota</taxon>
        <taxon>Gammaproteobacteria</taxon>
        <taxon>Thiotrichales</taxon>
        <taxon>Piscirickettsiaceae</taxon>
        <taxon>Hydrogenovibrio</taxon>
    </lineage>
</organism>
<dbReference type="InterPro" id="IPR023393">
    <property type="entry name" value="START-like_dom_sf"/>
</dbReference>
<dbReference type="OrthoDB" id="9804759at2"/>
<dbReference type="PANTHER" id="PTHR12901:SF10">
    <property type="entry name" value="COENZYME Q-BINDING PROTEIN COQ10, MITOCHONDRIAL"/>
    <property type="match status" value="1"/>
</dbReference>
<dbReference type="CDD" id="cd07813">
    <property type="entry name" value="COQ10p_like"/>
    <property type="match status" value="1"/>
</dbReference>
<accession>A0A4P7P098</accession>
<evidence type="ECO:0000256" key="1">
    <source>
        <dbReference type="ARBA" id="ARBA00008918"/>
    </source>
</evidence>
<dbReference type="SUPFAM" id="SSF55961">
    <property type="entry name" value="Bet v1-like"/>
    <property type="match status" value="1"/>
</dbReference>
<dbReference type="InterPro" id="IPR044996">
    <property type="entry name" value="COQ10-like"/>
</dbReference>
<dbReference type="Gene3D" id="3.30.530.20">
    <property type="match status" value="1"/>
</dbReference>
<name>A0A4P7P098_9GAMM</name>
<gene>
    <name evidence="4" type="primary">ratA</name>
    <name evidence="4" type="ORF">GHNINEIG_01482</name>
</gene>
<protein>
    <submittedName>
        <fullName evidence="4">Ribosome association toxin RatA</fullName>
    </submittedName>
</protein>
<evidence type="ECO:0000256" key="2">
    <source>
        <dbReference type="ARBA" id="ARBA00022649"/>
    </source>
</evidence>
<dbReference type="InterPro" id="IPR005031">
    <property type="entry name" value="COQ10_START"/>
</dbReference>
<dbReference type="GO" id="GO:0045333">
    <property type="term" value="P:cellular respiration"/>
    <property type="evidence" value="ECO:0007669"/>
    <property type="project" value="InterPro"/>
</dbReference>
<dbReference type="GO" id="GO:0048039">
    <property type="term" value="F:ubiquinone binding"/>
    <property type="evidence" value="ECO:0007669"/>
    <property type="project" value="InterPro"/>
</dbReference>
<keyword evidence="5" id="KW-1185">Reference proteome</keyword>
<dbReference type="Proteomes" id="UP000296201">
    <property type="component" value="Chromosome"/>
</dbReference>
<dbReference type="EMBL" id="CP032096">
    <property type="protein sequence ID" value="QBZ83428.1"/>
    <property type="molecule type" value="Genomic_DNA"/>
</dbReference>
<evidence type="ECO:0000259" key="3">
    <source>
        <dbReference type="Pfam" id="PF03364"/>
    </source>
</evidence>
<feature type="domain" description="Coenzyme Q-binding protein COQ10 START" evidence="3">
    <location>
        <begin position="10"/>
        <end position="134"/>
    </location>
</feature>
<keyword evidence="2" id="KW-1277">Toxin-antitoxin system</keyword>
<sequence>MKKISRSALLPYSAESIFNLVNDVASYPDFLPWCGGAEVVEESEDRMVASILIAKAGIKQSFTTQNFLKKPESIEMNLVDGPFKSLFGVWQFKSLDEDACKITLDIEFEISNSFLNAAIGALFEQIVSTLVQSFCDRAKQVYG</sequence>
<dbReference type="PANTHER" id="PTHR12901">
    <property type="entry name" value="SPERM PROTEIN HOMOLOG"/>
    <property type="match status" value="1"/>
</dbReference>
<proteinExistence type="inferred from homology"/>
<evidence type="ECO:0000313" key="5">
    <source>
        <dbReference type="Proteomes" id="UP000296201"/>
    </source>
</evidence>
<reference evidence="4 5" key="1">
    <citation type="submission" date="2018-08" db="EMBL/GenBank/DDBJ databases">
        <title>Horizontal acquisition of hydrogen conversion ability and other habitat adaptations in Hydrogenovibrio crunogenus strains.</title>
        <authorList>
            <person name="Gonnella G."/>
            <person name="Adam N."/>
            <person name="Perner M."/>
        </authorList>
    </citation>
    <scope>NUCLEOTIDE SEQUENCE [LARGE SCALE GENOMIC DNA]</scope>
    <source>
        <strain evidence="4 5">SP-41</strain>
    </source>
</reference>
<dbReference type="Pfam" id="PF03364">
    <property type="entry name" value="Polyketide_cyc"/>
    <property type="match status" value="1"/>
</dbReference>
<comment type="similarity">
    <text evidence="1">Belongs to the ribosome association toxin RatA family.</text>
</comment>
<dbReference type="RefSeq" id="WP_135796053.1">
    <property type="nucleotide sequence ID" value="NZ_CP032096.1"/>
</dbReference>
<dbReference type="AlphaFoldDB" id="A0A4P7P098"/>
<evidence type="ECO:0000313" key="4">
    <source>
        <dbReference type="EMBL" id="QBZ83428.1"/>
    </source>
</evidence>